<keyword evidence="2" id="KW-1185">Reference proteome</keyword>
<dbReference type="Proteomes" id="UP000596661">
    <property type="component" value="Chromosome 4"/>
</dbReference>
<dbReference type="SUPFAM" id="SSF51905">
    <property type="entry name" value="FAD/NAD(P)-binding domain"/>
    <property type="match status" value="1"/>
</dbReference>
<proteinExistence type="predicted"/>
<dbReference type="InterPro" id="IPR036188">
    <property type="entry name" value="FAD/NAD-bd_sf"/>
</dbReference>
<reference evidence="1" key="1">
    <citation type="submission" date="2018-11" db="EMBL/GenBank/DDBJ databases">
        <authorList>
            <person name="Grassa J C."/>
        </authorList>
    </citation>
    <scope>NUCLEOTIDE SEQUENCE [LARGE SCALE GENOMIC DNA]</scope>
</reference>
<name>A0A803PIR4_CANSA</name>
<dbReference type="Pfam" id="PF05834">
    <property type="entry name" value="Lycopene_cycl"/>
    <property type="match status" value="1"/>
</dbReference>
<dbReference type="EnsemblPlants" id="evm.model.04.79">
    <property type="protein sequence ID" value="cds.evm.model.04.79"/>
    <property type="gene ID" value="evm.TU.04.79"/>
</dbReference>
<dbReference type="PANTHER" id="PTHR39757">
    <property type="match status" value="1"/>
</dbReference>
<dbReference type="AlphaFoldDB" id="A0A803PIR4"/>
<organism evidence="1 2">
    <name type="scientific">Cannabis sativa</name>
    <name type="common">Hemp</name>
    <name type="synonym">Marijuana</name>
    <dbReference type="NCBI Taxonomy" id="3483"/>
    <lineage>
        <taxon>Eukaryota</taxon>
        <taxon>Viridiplantae</taxon>
        <taxon>Streptophyta</taxon>
        <taxon>Embryophyta</taxon>
        <taxon>Tracheophyta</taxon>
        <taxon>Spermatophyta</taxon>
        <taxon>Magnoliopsida</taxon>
        <taxon>eudicotyledons</taxon>
        <taxon>Gunneridae</taxon>
        <taxon>Pentapetalae</taxon>
        <taxon>rosids</taxon>
        <taxon>fabids</taxon>
        <taxon>Rosales</taxon>
        <taxon>Cannabaceae</taxon>
        <taxon>Cannabis</taxon>
    </lineage>
</organism>
<protein>
    <submittedName>
        <fullName evidence="1">Uncharacterized protein</fullName>
    </submittedName>
</protein>
<evidence type="ECO:0000313" key="1">
    <source>
        <dbReference type="EnsemblPlants" id="cds.evm.model.04.79"/>
    </source>
</evidence>
<accession>A0A803PIR4</accession>
<dbReference type="PANTHER" id="PTHR39757:SF3">
    <property type="entry name" value="LYCOPENE EPSILON CYCLASE, CHLOROPLASTIC"/>
    <property type="match status" value="1"/>
</dbReference>
<dbReference type="Gramene" id="evm.model.04.79">
    <property type="protein sequence ID" value="cds.evm.model.04.79"/>
    <property type="gene ID" value="evm.TU.04.79"/>
</dbReference>
<evidence type="ECO:0000313" key="2">
    <source>
        <dbReference type="Proteomes" id="UP000596661"/>
    </source>
</evidence>
<reference evidence="1" key="2">
    <citation type="submission" date="2021-03" db="UniProtKB">
        <authorList>
            <consortium name="EnsemblPlants"/>
        </authorList>
    </citation>
    <scope>IDENTIFICATION</scope>
</reference>
<sequence>MLNLLVIGCGPAGLALVAESAMLGLNIGLIGPNLPFTNNYGFGEDEFKDDTILIRCAYDYERVSHHLLQGELLRRCVESGVSYHDLRVESIVGAAKGHSLVACEQNIVISYRLVTVALGTTSGKLMEYEVGGPKVSVQTVYGVEVEGSLVPSIEEDYPTFLYVMPMSTTRFLFEVPPVVIISFVVLCDSSP</sequence>
<dbReference type="EMBL" id="UZAU01000358">
    <property type="status" value="NOT_ANNOTATED_CDS"/>
    <property type="molecule type" value="Genomic_DNA"/>
</dbReference>